<sequence length="347" mass="37361">MEADRAHREQQLLQQADSVRYLNELNTWLEAFVNSGSSHIQGLAASVDMLCADLGGTGAGAATLLGDVRQLVLGMKARDQSMASLQAAVNDLVVSVGSEMGRVGGDSNALAQMIETQKREQESMLKVFTDEISDEIKGERLRFVEAMREATAINVQMHVEELKKEMGKEVFVMAQEVERLHRDKQEVEHRIAELMAFYSKQTPPPLAGLISTSNNTAASGGSHRGSEGSAVGYMPAERQRAGANQASPNQRRDMHPSASQDANSTVVQLPNMKPVVDLRMRPLGSSGGARAPRDSATLCRVATVAVRLLPPPPSIGSGSHPAQRQSSTAPGSSQSRMRPLPPPRGSY</sequence>
<proteinExistence type="predicted"/>
<dbReference type="EMBL" id="JACGCI010000013">
    <property type="protein sequence ID" value="KAF6760319.1"/>
    <property type="molecule type" value="Genomic_DNA"/>
</dbReference>
<evidence type="ECO:0000313" key="2">
    <source>
        <dbReference type="EMBL" id="KAF6760319.1"/>
    </source>
</evidence>
<gene>
    <name evidence="2" type="ORF">DFP72DRAFT_102701</name>
</gene>
<feature type="compositionally biased region" description="Polar residues" evidence="1">
    <location>
        <begin position="322"/>
        <end position="336"/>
    </location>
</feature>
<feature type="region of interest" description="Disordered" evidence="1">
    <location>
        <begin position="308"/>
        <end position="347"/>
    </location>
</feature>
<protein>
    <submittedName>
        <fullName evidence="2">Uncharacterized protein</fullName>
    </submittedName>
</protein>
<feature type="region of interest" description="Disordered" evidence="1">
    <location>
        <begin position="206"/>
        <end position="273"/>
    </location>
</feature>
<dbReference type="AlphaFoldDB" id="A0A8H6I9E2"/>
<accession>A0A8H6I9E2</accession>
<dbReference type="Proteomes" id="UP000521943">
    <property type="component" value="Unassembled WGS sequence"/>
</dbReference>
<evidence type="ECO:0000313" key="3">
    <source>
        <dbReference type="Proteomes" id="UP000521943"/>
    </source>
</evidence>
<name>A0A8H6I9E2_9AGAR</name>
<keyword evidence="3" id="KW-1185">Reference proteome</keyword>
<dbReference type="OrthoDB" id="2261329at2759"/>
<organism evidence="2 3">
    <name type="scientific">Ephemerocybe angulata</name>
    <dbReference type="NCBI Taxonomy" id="980116"/>
    <lineage>
        <taxon>Eukaryota</taxon>
        <taxon>Fungi</taxon>
        <taxon>Dikarya</taxon>
        <taxon>Basidiomycota</taxon>
        <taxon>Agaricomycotina</taxon>
        <taxon>Agaricomycetes</taxon>
        <taxon>Agaricomycetidae</taxon>
        <taxon>Agaricales</taxon>
        <taxon>Agaricineae</taxon>
        <taxon>Psathyrellaceae</taxon>
        <taxon>Ephemerocybe</taxon>
    </lineage>
</organism>
<feature type="compositionally biased region" description="Polar residues" evidence="1">
    <location>
        <begin position="257"/>
        <end position="268"/>
    </location>
</feature>
<comment type="caution">
    <text evidence="2">The sequence shown here is derived from an EMBL/GenBank/DDBJ whole genome shotgun (WGS) entry which is preliminary data.</text>
</comment>
<feature type="compositionally biased region" description="Polar residues" evidence="1">
    <location>
        <begin position="210"/>
        <end position="219"/>
    </location>
</feature>
<evidence type="ECO:0000256" key="1">
    <source>
        <dbReference type="SAM" id="MobiDB-lite"/>
    </source>
</evidence>
<reference evidence="2 3" key="1">
    <citation type="submission" date="2020-07" db="EMBL/GenBank/DDBJ databases">
        <title>Comparative genomics of pyrophilous fungi reveals a link between fire events and developmental genes.</title>
        <authorList>
            <consortium name="DOE Joint Genome Institute"/>
            <person name="Steindorff A.S."/>
            <person name="Carver A."/>
            <person name="Calhoun S."/>
            <person name="Stillman K."/>
            <person name="Liu H."/>
            <person name="Lipzen A."/>
            <person name="Pangilinan J."/>
            <person name="Labutti K."/>
            <person name="Bruns T.D."/>
            <person name="Grigoriev I.V."/>
        </authorList>
    </citation>
    <scope>NUCLEOTIDE SEQUENCE [LARGE SCALE GENOMIC DNA]</scope>
    <source>
        <strain evidence="2 3">CBS 144469</strain>
    </source>
</reference>